<sequence>MSLYRNAVWFLKGWQEYTKGGYQVASKNFAQTDLDVDCSGRIYMITGANSGIGKCVAQEIAQRGGTVHMLCRNPQSAETAKNEISEATNNQNVYVHILDMSQPRSVFKFAKEFEAQNEKLDVLVNNAGCMVNSREVDVDGLERNFATNTLGPHILTKLLIPALKKSDKPRILMVSSGGMLVQKLNAEDLQFEKMAPFDGTMAYSQNKRQQAQARDSSFHKPPYLHPTPPVSDGIFRAETTGVSWCARTVHQVIMMECLAREHPDIFLAAMHPGWADTPAVRSAMPDFYQRMKDRLRTAEQGADTAVWLAISDTALKHPSGLFFQDRSPVPTHLPLAWTKTTKDQDEQFITRLNELLDKFKD</sequence>
<gene>
    <name evidence="1" type="ORF">TGEB3V08_LOCUS4108</name>
</gene>
<dbReference type="EMBL" id="OE840396">
    <property type="protein sequence ID" value="CAD7590273.1"/>
    <property type="molecule type" value="Genomic_DNA"/>
</dbReference>
<dbReference type="InterPro" id="IPR052992">
    <property type="entry name" value="SDR_member_12"/>
</dbReference>
<dbReference type="InterPro" id="IPR036291">
    <property type="entry name" value="NAD(P)-bd_dom_sf"/>
</dbReference>
<organism evidence="1">
    <name type="scientific">Timema genevievae</name>
    <name type="common">Walking stick</name>
    <dbReference type="NCBI Taxonomy" id="629358"/>
    <lineage>
        <taxon>Eukaryota</taxon>
        <taxon>Metazoa</taxon>
        <taxon>Ecdysozoa</taxon>
        <taxon>Arthropoda</taxon>
        <taxon>Hexapoda</taxon>
        <taxon>Insecta</taxon>
        <taxon>Pterygota</taxon>
        <taxon>Neoptera</taxon>
        <taxon>Polyneoptera</taxon>
        <taxon>Phasmatodea</taxon>
        <taxon>Timematodea</taxon>
        <taxon>Timematoidea</taxon>
        <taxon>Timematidae</taxon>
        <taxon>Timema</taxon>
    </lineage>
</organism>
<evidence type="ECO:0008006" key="2">
    <source>
        <dbReference type="Google" id="ProtNLM"/>
    </source>
</evidence>
<dbReference type="AlphaFoldDB" id="A0A7R9PK17"/>
<reference evidence="1" key="1">
    <citation type="submission" date="2020-11" db="EMBL/GenBank/DDBJ databases">
        <authorList>
            <person name="Tran Van P."/>
        </authorList>
    </citation>
    <scope>NUCLEOTIDE SEQUENCE</scope>
</reference>
<dbReference type="SUPFAM" id="SSF51735">
    <property type="entry name" value="NAD(P)-binding Rossmann-fold domains"/>
    <property type="match status" value="1"/>
</dbReference>
<proteinExistence type="predicted"/>
<dbReference type="Pfam" id="PF00106">
    <property type="entry name" value="adh_short"/>
    <property type="match status" value="1"/>
</dbReference>
<name>A0A7R9PK17_TIMGE</name>
<dbReference type="PRINTS" id="PR00081">
    <property type="entry name" value="GDHRDH"/>
</dbReference>
<dbReference type="PANTHER" id="PTHR44656">
    <property type="entry name" value="DEHYDROGENASE/REDUCTASE SDR FAMILY MEMBER 12"/>
    <property type="match status" value="1"/>
</dbReference>
<protein>
    <recommendedName>
        <fullName evidence="2">Dehydrogenase/reductase SDR family member 12</fullName>
    </recommendedName>
</protein>
<dbReference type="InterPro" id="IPR002347">
    <property type="entry name" value="SDR_fam"/>
</dbReference>
<evidence type="ECO:0000313" key="1">
    <source>
        <dbReference type="EMBL" id="CAD7590273.1"/>
    </source>
</evidence>
<dbReference type="PANTHER" id="PTHR44656:SF7">
    <property type="entry name" value="DEHYDROGENASE_REDUCTASE SDR FAMILY MEMBER 12"/>
    <property type="match status" value="1"/>
</dbReference>
<dbReference type="Gene3D" id="3.40.50.720">
    <property type="entry name" value="NAD(P)-binding Rossmann-like Domain"/>
    <property type="match status" value="2"/>
</dbReference>
<accession>A0A7R9PK17</accession>